<protein>
    <recommendedName>
        <fullName evidence="3">IS110 family transposase</fullName>
    </recommendedName>
</protein>
<dbReference type="RefSeq" id="WP_176856173.1">
    <property type="nucleotide sequence ID" value="NZ_JABCJD010000017.1"/>
</dbReference>
<reference evidence="1 2" key="1">
    <citation type="submission" date="2020-04" db="EMBL/GenBank/DDBJ databases">
        <title>Donghicola sp., a member of the Rhodobacteraceae family isolated from mangrove forest in Thailand.</title>
        <authorList>
            <person name="Charoenyingcharoen P."/>
            <person name="Yukphan P."/>
        </authorList>
    </citation>
    <scope>NUCLEOTIDE SEQUENCE [LARGE SCALE GENOMIC DNA]</scope>
    <source>
        <strain evidence="1 2">C2-DW-16</strain>
    </source>
</reference>
<gene>
    <name evidence="1" type="ORF">HJ526_18875</name>
</gene>
<proteinExistence type="predicted"/>
<comment type="caution">
    <text evidence="1">The sequence shown here is derived from an EMBL/GenBank/DDBJ whole genome shotgun (WGS) entry which is preliminary data.</text>
</comment>
<keyword evidence="2" id="KW-1185">Reference proteome</keyword>
<evidence type="ECO:0008006" key="3">
    <source>
        <dbReference type="Google" id="ProtNLM"/>
    </source>
</evidence>
<sequence>MERYHVGLDVSKEKTAICVRASDGTLKMACETRTDPDAIFATLAPFQDGWNASSLRQAEWRTGFTMN</sequence>
<name>A0ABX2PJ05_9RHOB</name>
<dbReference type="EMBL" id="JABCJD010000017">
    <property type="protein sequence ID" value="NVO29490.1"/>
    <property type="molecule type" value="Genomic_DNA"/>
</dbReference>
<evidence type="ECO:0000313" key="2">
    <source>
        <dbReference type="Proteomes" id="UP000523601"/>
    </source>
</evidence>
<organism evidence="1 2">
    <name type="scientific">Donghicola mangrovi</name>
    <dbReference type="NCBI Taxonomy" id="2729614"/>
    <lineage>
        <taxon>Bacteria</taxon>
        <taxon>Pseudomonadati</taxon>
        <taxon>Pseudomonadota</taxon>
        <taxon>Alphaproteobacteria</taxon>
        <taxon>Rhodobacterales</taxon>
        <taxon>Roseobacteraceae</taxon>
        <taxon>Donghicola</taxon>
    </lineage>
</organism>
<accession>A0ABX2PJ05</accession>
<dbReference type="Proteomes" id="UP000523601">
    <property type="component" value="Unassembled WGS sequence"/>
</dbReference>
<evidence type="ECO:0000313" key="1">
    <source>
        <dbReference type="EMBL" id="NVO29490.1"/>
    </source>
</evidence>